<keyword evidence="2" id="KW-1185">Reference proteome</keyword>
<name>A0ACC1Y073_MELAZ</name>
<accession>A0ACC1Y073</accession>
<evidence type="ECO:0000313" key="2">
    <source>
        <dbReference type="Proteomes" id="UP001164539"/>
    </source>
</evidence>
<reference evidence="1 2" key="1">
    <citation type="journal article" date="2023" name="Science">
        <title>Complex scaffold remodeling in plant triterpene biosynthesis.</title>
        <authorList>
            <person name="De La Pena R."/>
            <person name="Hodgson H."/>
            <person name="Liu J.C."/>
            <person name="Stephenson M.J."/>
            <person name="Martin A.C."/>
            <person name="Owen C."/>
            <person name="Harkess A."/>
            <person name="Leebens-Mack J."/>
            <person name="Jimenez L.E."/>
            <person name="Osbourn A."/>
            <person name="Sattely E.S."/>
        </authorList>
    </citation>
    <scope>NUCLEOTIDE SEQUENCE [LARGE SCALE GENOMIC DNA]</scope>
    <source>
        <strain evidence="2">cv. JPN11</strain>
        <tissue evidence="1">Leaf</tissue>
    </source>
</reference>
<organism evidence="1 2">
    <name type="scientific">Melia azedarach</name>
    <name type="common">Chinaberry tree</name>
    <dbReference type="NCBI Taxonomy" id="155640"/>
    <lineage>
        <taxon>Eukaryota</taxon>
        <taxon>Viridiplantae</taxon>
        <taxon>Streptophyta</taxon>
        <taxon>Embryophyta</taxon>
        <taxon>Tracheophyta</taxon>
        <taxon>Spermatophyta</taxon>
        <taxon>Magnoliopsida</taxon>
        <taxon>eudicotyledons</taxon>
        <taxon>Gunneridae</taxon>
        <taxon>Pentapetalae</taxon>
        <taxon>rosids</taxon>
        <taxon>malvids</taxon>
        <taxon>Sapindales</taxon>
        <taxon>Meliaceae</taxon>
        <taxon>Melia</taxon>
    </lineage>
</organism>
<proteinExistence type="predicted"/>
<dbReference type="Proteomes" id="UP001164539">
    <property type="component" value="Chromosome 6"/>
</dbReference>
<gene>
    <name evidence="1" type="ORF">OWV82_011009</name>
</gene>
<sequence length="139" mass="16338">MINPKRLVALARKWQRMAVVKQRRISYPTSPDPFVADKGHFVVYTTDKKRFMFPLEYLNRNVFRELLKMSEEEFGHQIQGAITLPCDNTLLEYVISLVRRRIPEELEKNLLTSIVTCHQLASFSLSQEQNQQQTFIYGC</sequence>
<dbReference type="EMBL" id="CM051399">
    <property type="protein sequence ID" value="KAJ4715920.1"/>
    <property type="molecule type" value="Genomic_DNA"/>
</dbReference>
<protein>
    <submittedName>
        <fullName evidence="1">Auxin-responsive protein</fullName>
    </submittedName>
</protein>
<evidence type="ECO:0000313" key="1">
    <source>
        <dbReference type="EMBL" id="KAJ4715920.1"/>
    </source>
</evidence>
<comment type="caution">
    <text evidence="1">The sequence shown here is derived from an EMBL/GenBank/DDBJ whole genome shotgun (WGS) entry which is preliminary data.</text>
</comment>